<dbReference type="EMBL" id="MU854569">
    <property type="protein sequence ID" value="KAK4032861.1"/>
    <property type="molecule type" value="Genomic_DNA"/>
</dbReference>
<proteinExistence type="predicted"/>
<protein>
    <submittedName>
        <fullName evidence="1">Uncharacterized protein</fullName>
    </submittedName>
</protein>
<comment type="caution">
    <text evidence="1">The sequence shown here is derived from an EMBL/GenBank/DDBJ whole genome shotgun (WGS) entry which is preliminary data.</text>
</comment>
<name>A0AAN6SLK3_9PEZI</name>
<evidence type="ECO:0000313" key="1">
    <source>
        <dbReference type="EMBL" id="KAK4032861.1"/>
    </source>
</evidence>
<organism evidence="1 2">
    <name type="scientific">Parachaetomium inaequale</name>
    <dbReference type="NCBI Taxonomy" id="2588326"/>
    <lineage>
        <taxon>Eukaryota</taxon>
        <taxon>Fungi</taxon>
        <taxon>Dikarya</taxon>
        <taxon>Ascomycota</taxon>
        <taxon>Pezizomycotina</taxon>
        <taxon>Sordariomycetes</taxon>
        <taxon>Sordariomycetidae</taxon>
        <taxon>Sordariales</taxon>
        <taxon>Chaetomiaceae</taxon>
        <taxon>Parachaetomium</taxon>
    </lineage>
</organism>
<keyword evidence="2" id="KW-1185">Reference proteome</keyword>
<gene>
    <name evidence="1" type="ORF">C8A01DRAFT_20135</name>
</gene>
<accession>A0AAN6SLK3</accession>
<feature type="non-terminal residue" evidence="1">
    <location>
        <position position="1"/>
    </location>
</feature>
<reference evidence="2" key="1">
    <citation type="journal article" date="2023" name="Mol. Phylogenet. Evol.">
        <title>Genome-scale phylogeny and comparative genomics of the fungal order Sordariales.</title>
        <authorList>
            <person name="Hensen N."/>
            <person name="Bonometti L."/>
            <person name="Westerberg I."/>
            <person name="Brannstrom I.O."/>
            <person name="Guillou S."/>
            <person name="Cros-Aarteil S."/>
            <person name="Calhoun S."/>
            <person name="Haridas S."/>
            <person name="Kuo A."/>
            <person name="Mondo S."/>
            <person name="Pangilinan J."/>
            <person name="Riley R."/>
            <person name="LaButti K."/>
            <person name="Andreopoulos B."/>
            <person name="Lipzen A."/>
            <person name="Chen C."/>
            <person name="Yan M."/>
            <person name="Daum C."/>
            <person name="Ng V."/>
            <person name="Clum A."/>
            <person name="Steindorff A."/>
            <person name="Ohm R.A."/>
            <person name="Martin F."/>
            <person name="Silar P."/>
            <person name="Natvig D.O."/>
            <person name="Lalanne C."/>
            <person name="Gautier V."/>
            <person name="Ament-Velasquez S.L."/>
            <person name="Kruys A."/>
            <person name="Hutchinson M.I."/>
            <person name="Powell A.J."/>
            <person name="Barry K."/>
            <person name="Miller A.N."/>
            <person name="Grigoriev I.V."/>
            <person name="Debuchy R."/>
            <person name="Gladieux P."/>
            <person name="Hiltunen Thoren M."/>
            <person name="Johannesson H."/>
        </authorList>
    </citation>
    <scope>NUCLEOTIDE SEQUENCE [LARGE SCALE GENOMIC DNA]</scope>
    <source>
        <strain evidence="2">CBS 284.82</strain>
    </source>
</reference>
<dbReference type="AlphaFoldDB" id="A0AAN6SLK3"/>
<evidence type="ECO:0000313" key="2">
    <source>
        <dbReference type="Proteomes" id="UP001303115"/>
    </source>
</evidence>
<sequence>SSIDQWLEVVVSQVNNPEITNEDMELDVSKYVEVVKGLVENRIRAGRVEELGGQEVIGRFFSLLEVSRLAIIAESVLTTTRNFSRPWGNGRLSLQSKMELGSRIKYSRSRRYHFLYTS</sequence>
<dbReference type="Proteomes" id="UP001303115">
    <property type="component" value="Unassembled WGS sequence"/>
</dbReference>